<dbReference type="InterPro" id="IPR036322">
    <property type="entry name" value="WD40_repeat_dom_sf"/>
</dbReference>
<evidence type="ECO:0000313" key="4">
    <source>
        <dbReference type="Proteomes" id="UP001209878"/>
    </source>
</evidence>
<accession>A0AAD9PAL3</accession>
<organism evidence="3 4">
    <name type="scientific">Ridgeia piscesae</name>
    <name type="common">Tubeworm</name>
    <dbReference type="NCBI Taxonomy" id="27915"/>
    <lineage>
        <taxon>Eukaryota</taxon>
        <taxon>Metazoa</taxon>
        <taxon>Spiralia</taxon>
        <taxon>Lophotrochozoa</taxon>
        <taxon>Annelida</taxon>
        <taxon>Polychaeta</taxon>
        <taxon>Sedentaria</taxon>
        <taxon>Canalipalpata</taxon>
        <taxon>Sabellida</taxon>
        <taxon>Siboglinidae</taxon>
        <taxon>Ridgeia</taxon>
    </lineage>
</organism>
<evidence type="ECO:0000313" key="3">
    <source>
        <dbReference type="EMBL" id="KAK2191167.1"/>
    </source>
</evidence>
<dbReference type="InterPro" id="IPR053053">
    <property type="entry name" value="WD_repeat_protein"/>
</dbReference>
<dbReference type="SMART" id="SM00320">
    <property type="entry name" value="WD40"/>
    <property type="match status" value="2"/>
</dbReference>
<gene>
    <name evidence="3" type="ORF">NP493_57g00013</name>
</gene>
<comment type="caution">
    <text evidence="3">The sequence shown here is derived from an EMBL/GenBank/DDBJ whole genome shotgun (WGS) entry which is preliminary data.</text>
</comment>
<name>A0AAD9PAL3_RIDPI</name>
<dbReference type="Pfam" id="PF00400">
    <property type="entry name" value="WD40"/>
    <property type="match status" value="2"/>
</dbReference>
<dbReference type="InterPro" id="IPR001680">
    <property type="entry name" value="WD40_rpt"/>
</dbReference>
<keyword evidence="4" id="KW-1185">Reference proteome</keyword>
<dbReference type="Gene3D" id="2.130.10.10">
    <property type="entry name" value="YVTN repeat-like/Quinoprotein amine dehydrogenase"/>
    <property type="match status" value="1"/>
</dbReference>
<evidence type="ECO:0000256" key="1">
    <source>
        <dbReference type="PROSITE-ProRule" id="PRU00221"/>
    </source>
</evidence>
<dbReference type="SUPFAM" id="SSF50978">
    <property type="entry name" value="WD40 repeat-like"/>
    <property type="match status" value="1"/>
</dbReference>
<feature type="repeat" description="WD" evidence="1">
    <location>
        <begin position="122"/>
        <end position="160"/>
    </location>
</feature>
<evidence type="ECO:0000256" key="2">
    <source>
        <dbReference type="SAM" id="MobiDB-lite"/>
    </source>
</evidence>
<feature type="compositionally biased region" description="Acidic residues" evidence="2">
    <location>
        <begin position="14"/>
        <end position="23"/>
    </location>
</feature>
<dbReference type="EMBL" id="JAODUO010000057">
    <property type="protein sequence ID" value="KAK2191167.1"/>
    <property type="molecule type" value="Genomic_DNA"/>
</dbReference>
<keyword evidence="1" id="KW-0853">WD repeat</keyword>
<feature type="region of interest" description="Disordered" evidence="2">
    <location>
        <begin position="228"/>
        <end position="352"/>
    </location>
</feature>
<feature type="region of interest" description="Disordered" evidence="2">
    <location>
        <begin position="1"/>
        <end position="48"/>
    </location>
</feature>
<dbReference type="PANTHER" id="PTHR44566">
    <property type="entry name" value="TRANSDUCIN/WD40 REPEAT-LIKE SUPERFAMILY PROTEIN"/>
    <property type="match status" value="1"/>
</dbReference>
<protein>
    <submittedName>
        <fullName evidence="3">Uncharacterized protein</fullName>
    </submittedName>
</protein>
<dbReference type="PROSITE" id="PS50082">
    <property type="entry name" value="WD_REPEATS_2"/>
    <property type="match status" value="1"/>
</dbReference>
<dbReference type="PRINTS" id="PR01217">
    <property type="entry name" value="PRICHEXTENSN"/>
</dbReference>
<dbReference type="PANTHER" id="PTHR44566:SF1">
    <property type="entry name" value="WD REPEAT-CONTAINING PROTEIN 25"/>
    <property type="match status" value="1"/>
</dbReference>
<proteinExistence type="predicted"/>
<reference evidence="3" key="1">
    <citation type="journal article" date="2023" name="Mol. Biol. Evol.">
        <title>Third-Generation Sequencing Reveals the Adaptive Role of the Epigenome in Three Deep-Sea Polychaetes.</title>
        <authorList>
            <person name="Perez M."/>
            <person name="Aroh O."/>
            <person name="Sun Y."/>
            <person name="Lan Y."/>
            <person name="Juniper S.K."/>
            <person name="Young C.R."/>
            <person name="Angers B."/>
            <person name="Qian P.Y."/>
        </authorList>
    </citation>
    <scope>NUCLEOTIDE SEQUENCE</scope>
    <source>
        <strain evidence="3">R07B-5</strain>
    </source>
</reference>
<dbReference type="AlphaFoldDB" id="A0AAD9PAL3"/>
<feature type="compositionally biased region" description="Basic and acidic residues" evidence="2">
    <location>
        <begin position="35"/>
        <end position="48"/>
    </location>
</feature>
<sequence>MDALMQYDSSDSLELCESDDDDDQPVKRQTAMTRRRSDDLNLKTRTDPASEASTAACVQTLRFHEKAVKDATWSASGREILSAGYDRTARICDVEKERSSSGVELQTLDLEDPGVATSCCCHDDFVTSVKWHPVNHHLFVSGSRNVIKCWDKRNTSRPAKTFKYKEPFGQVQDMVFVRDGSEFFCCSDLVARDSADRNIMAWHFDSGVVLSNQIFQLSVYPPLDSPQPSVYPPLDSPQPSVYPPLDSPQPSVHPPLDSPQPSVYPPLDSPQPSVHPPLDSPQPSVYPPLDSPQPSVYPPLDSPQPSVYPPLDSPQPSVYPPLDSPQPSVYPPLDSPQPSVYPPLDSPQPLPP</sequence>
<dbReference type="Proteomes" id="UP001209878">
    <property type="component" value="Unassembled WGS sequence"/>
</dbReference>
<dbReference type="InterPro" id="IPR015943">
    <property type="entry name" value="WD40/YVTN_repeat-like_dom_sf"/>
</dbReference>